<dbReference type="InterPro" id="IPR010451">
    <property type="entry name" value="Acetoacetate_decarboxylase"/>
</dbReference>
<protein>
    <submittedName>
        <fullName evidence="1">Acetoacetate decarboxylase family protein</fullName>
    </submittedName>
</protein>
<dbReference type="InterPro" id="IPR023375">
    <property type="entry name" value="ADC_dom_sf"/>
</dbReference>
<dbReference type="Pfam" id="PF06314">
    <property type="entry name" value="ADC"/>
    <property type="match status" value="1"/>
</dbReference>
<name>A0ABU5ZP51_9BACL</name>
<dbReference type="RefSeq" id="WP_371755810.1">
    <property type="nucleotide sequence ID" value="NZ_JAYJLD010000045.1"/>
</dbReference>
<dbReference type="EMBL" id="JAYJLD010000045">
    <property type="protein sequence ID" value="MEB3103682.1"/>
    <property type="molecule type" value="Genomic_DNA"/>
</dbReference>
<sequence>MLKGYSVPRSPEGRAALVPSPPWHYAGDFLVIEYWTDADAVAAVLPPGLAPYREDPGRCAALFVDWQSCSSDQSELMDPVRSQYKEFFIVVNALYKGEPVTYCPYIWVDRDFALARGWIQGFPKKLGSIHITRSFNVPSAASPKIEKGGRFAGTLAANDRRLAVGSVTLEKPSAVGPTHNDPPIMNVRYFPRLSSGQHDNPAVNELVRARSRDRAVSEIWEGTAELELMSAPNEEHTALSPVRMGKGFRLSFAYTVDDLETC</sequence>
<dbReference type="SUPFAM" id="SSF160104">
    <property type="entry name" value="Acetoacetate decarboxylase-like"/>
    <property type="match status" value="1"/>
</dbReference>
<dbReference type="Gene3D" id="2.40.400.10">
    <property type="entry name" value="Acetoacetate decarboxylase-like"/>
    <property type="match status" value="1"/>
</dbReference>
<evidence type="ECO:0000313" key="2">
    <source>
        <dbReference type="Proteomes" id="UP001310386"/>
    </source>
</evidence>
<comment type="caution">
    <text evidence="1">The sequence shown here is derived from an EMBL/GenBank/DDBJ whole genome shotgun (WGS) entry which is preliminary data.</text>
</comment>
<reference evidence="1" key="1">
    <citation type="submission" date="2023-12" db="EMBL/GenBank/DDBJ databases">
        <title>Fervidustalea candida gen. nov., sp. nov., a novel member of the family Paenibacillaceae isolated from a geothermal area.</title>
        <authorList>
            <person name="Li W.-J."/>
            <person name="Jiao J.-Y."/>
            <person name="Chen Y."/>
        </authorList>
    </citation>
    <scope>NUCLEOTIDE SEQUENCE</scope>
    <source>
        <strain evidence="1">SYSU GA230002</strain>
    </source>
</reference>
<keyword evidence="2" id="KW-1185">Reference proteome</keyword>
<dbReference type="Proteomes" id="UP001310386">
    <property type="component" value="Unassembled WGS sequence"/>
</dbReference>
<evidence type="ECO:0000313" key="1">
    <source>
        <dbReference type="EMBL" id="MEB3103682.1"/>
    </source>
</evidence>
<organism evidence="1 2">
    <name type="scientific">Ferviditalea candida</name>
    <dbReference type="NCBI Taxonomy" id="3108399"/>
    <lineage>
        <taxon>Bacteria</taxon>
        <taxon>Bacillati</taxon>
        <taxon>Bacillota</taxon>
        <taxon>Bacilli</taxon>
        <taxon>Bacillales</taxon>
        <taxon>Paenibacillaceae</taxon>
        <taxon>Ferviditalea</taxon>
    </lineage>
</organism>
<proteinExistence type="predicted"/>
<gene>
    <name evidence="1" type="ORF">VF724_18765</name>
</gene>
<accession>A0ABU5ZP51</accession>